<evidence type="ECO:0000313" key="4">
    <source>
        <dbReference type="EMBL" id="GBP43431.1"/>
    </source>
</evidence>
<organism evidence="4 5">
    <name type="scientific">Eumeta variegata</name>
    <name type="common">Bagworm moth</name>
    <name type="synonym">Eumeta japonica</name>
    <dbReference type="NCBI Taxonomy" id="151549"/>
    <lineage>
        <taxon>Eukaryota</taxon>
        <taxon>Metazoa</taxon>
        <taxon>Ecdysozoa</taxon>
        <taxon>Arthropoda</taxon>
        <taxon>Hexapoda</taxon>
        <taxon>Insecta</taxon>
        <taxon>Pterygota</taxon>
        <taxon>Neoptera</taxon>
        <taxon>Endopterygota</taxon>
        <taxon>Lepidoptera</taxon>
        <taxon>Glossata</taxon>
        <taxon>Ditrysia</taxon>
        <taxon>Tineoidea</taxon>
        <taxon>Psychidae</taxon>
        <taxon>Oiketicinae</taxon>
        <taxon>Eumeta</taxon>
    </lineage>
</organism>
<dbReference type="GO" id="GO:0045505">
    <property type="term" value="F:dynein intermediate chain binding"/>
    <property type="evidence" value="ECO:0007669"/>
    <property type="project" value="InterPro"/>
</dbReference>
<evidence type="ECO:0000259" key="2">
    <source>
        <dbReference type="Pfam" id="PF08385"/>
    </source>
</evidence>
<feature type="domain" description="Dynein heavy chain linker" evidence="3">
    <location>
        <begin position="1019"/>
        <end position="1246"/>
    </location>
</feature>
<protein>
    <submittedName>
        <fullName evidence="4">Cytoplasmic dynein 2 heavy chain 1</fullName>
    </submittedName>
</protein>
<keyword evidence="5" id="KW-1185">Reference proteome</keyword>
<gene>
    <name evidence="4" type="primary">DYH1B</name>
    <name evidence="4" type="ORF">EVAR_33960_1</name>
</gene>
<dbReference type="Proteomes" id="UP000299102">
    <property type="component" value="Unassembled WGS sequence"/>
</dbReference>
<dbReference type="InterPro" id="IPR013594">
    <property type="entry name" value="Dynein_heavy_tail"/>
</dbReference>
<feature type="coiled-coil region" evidence="1">
    <location>
        <begin position="8"/>
        <end position="35"/>
    </location>
</feature>
<dbReference type="InterPro" id="IPR013602">
    <property type="entry name" value="Dynein_heavy_linker"/>
</dbReference>
<dbReference type="Pfam" id="PF08393">
    <property type="entry name" value="DHC_N2"/>
    <property type="match status" value="1"/>
</dbReference>
<dbReference type="GO" id="GO:0051959">
    <property type="term" value="F:dynein light intermediate chain binding"/>
    <property type="evidence" value="ECO:0007669"/>
    <property type="project" value="InterPro"/>
</dbReference>
<feature type="domain" description="Dynein heavy chain tail" evidence="2">
    <location>
        <begin position="53"/>
        <end position="566"/>
    </location>
</feature>
<sequence length="1281" mass="149421">MTITFPNLQDDNIYLNKIKENLSELESNLKILAHGQNKENFDVIFTIEDEIEYWKSLAQKRDINKKEREAANTFKELFEEINEELQSIQSAQISDVQELTENVSGLLDDIWRYSVSSYPQDRMKHVFEIIGYALVTYLQKTLSSLEIWNINNDARDNHILMILSDCLGVMHMWTNACKSLTTTYWPNLALHSWNGEPYISNACLQFQDRLNEVYQIRSTFNQLNKLLTNIEKIELKINEIFEPFKNVNVWVNSPNLKQVWDNAVVMFSHNLKPIEHKIAIKLKSRLCNTSTKQMLYEFMRYKSLINRPSVKQALQKELEAFLVQLESFLDVIKNHIESDDAHDVKINRPTEMSYIVQKIQWAKQMEYKLDGRDDTIRIRTNERLERSENSTVDHRNAMNTDMLPVKDIHECAEKYLCEFDSNQRLLNLSTQVLDEIKNVCVQLHEDWSRDLQAQVKDGSLKLSMTKPVVEFSPNNQMMVVHFNPRLMAIELEARGMTAMGFPPPATVKEAIDSLSRFLTHARCLQQIASFHNTLGERMIPSTRPMMLQAALDLSSLVQEQKAVYWSNIEQVTNYSDKLKRAVAKLESQNSYLTNEHIAIRKIVETLLNTDLLSKQGEWKKKMKDVRGIIEKVDAEGYKNTELWKAHWDWQLYKVLECQYIKTLLSLHKHFPHVKVDLVLRGRSVCLQPPIEEIRAQHYQQLRRLISVPAQFVALQTKVGDTTGSIFHNIIEKHGWLGNKSVRKLEATLNSVEELCKEWTRRSALACVDLETLCREKLREPQDWEINFKACKAYGQAVAKMSFEDEKIEWISIGTLTLRREFEVQVRNFWSCLISSLQMSCRDDAVLTDSFVANATLTLESKTLPKNARELSEISARQQALQEKMPEMEKIIQNLKRKSHMLRTWGGDQTVDSTIKEWQKIQELISSQQQQFEHQAEIVKSSLSGEWSNLNVSIETFVSRWTQGRLRFDENRASNFTDMYGRCRQVLEGCQQWEKLVQDKEELIKECTKFSEIRFIRTWEQCEAMVKEDLQLWSIFEEYSSDYKSLVEQEWVVCQKKLHLIDEFIVKWNTRLEPYTVVTLFIQQELDKYSDLTVVLKYLRGTDFTERHWREVFNVLEMEYKKPDTLLLNDFLNSSSKIKKQIKILQKICASAATESAIRGALNDLELWFAGARLTITYYKDKTSQSTPIVKDFKDITSKIEEQQWIVGSLRGAESDGASGVDGCTMWEARLRTAYEIVRATHHAQRRHTFAIALAIIENSGQIHKKKLAIMSNHAHYRVPKP</sequence>
<evidence type="ECO:0000313" key="5">
    <source>
        <dbReference type="Proteomes" id="UP000299102"/>
    </source>
</evidence>
<accession>A0A4C1VX84</accession>
<evidence type="ECO:0000256" key="1">
    <source>
        <dbReference type="SAM" id="Coils"/>
    </source>
</evidence>
<dbReference type="InterPro" id="IPR026983">
    <property type="entry name" value="DHC"/>
</dbReference>
<comment type="caution">
    <text evidence="4">The sequence shown here is derived from an EMBL/GenBank/DDBJ whole genome shotgun (WGS) entry which is preliminary data.</text>
</comment>
<dbReference type="EMBL" id="BGZK01000435">
    <property type="protein sequence ID" value="GBP43431.1"/>
    <property type="molecule type" value="Genomic_DNA"/>
</dbReference>
<dbReference type="Pfam" id="PF08385">
    <property type="entry name" value="DHC_N1"/>
    <property type="match status" value="1"/>
</dbReference>
<feature type="coiled-coil region" evidence="1">
    <location>
        <begin position="568"/>
        <end position="595"/>
    </location>
</feature>
<name>A0A4C1VX84_EUMVA</name>
<proteinExistence type="predicted"/>
<keyword evidence="1" id="KW-0175">Coiled coil</keyword>
<dbReference type="PANTHER" id="PTHR46532">
    <property type="entry name" value="MALE FERTILITY FACTOR KL5"/>
    <property type="match status" value="1"/>
</dbReference>
<dbReference type="GO" id="GO:0005858">
    <property type="term" value="C:axonemal dynein complex"/>
    <property type="evidence" value="ECO:0007669"/>
    <property type="project" value="TreeGrafter"/>
</dbReference>
<evidence type="ECO:0000259" key="3">
    <source>
        <dbReference type="Pfam" id="PF08393"/>
    </source>
</evidence>
<dbReference type="OrthoDB" id="10252139at2759"/>
<dbReference type="GO" id="GO:0007018">
    <property type="term" value="P:microtubule-based movement"/>
    <property type="evidence" value="ECO:0007669"/>
    <property type="project" value="InterPro"/>
</dbReference>
<dbReference type="STRING" id="151549.A0A4C1VX84"/>
<dbReference type="PANTHER" id="PTHR46532:SF15">
    <property type="entry name" value="CYTOPLASMIC DYNEIN 2 HEAVY CHAIN 1"/>
    <property type="match status" value="1"/>
</dbReference>
<reference evidence="4 5" key="1">
    <citation type="journal article" date="2019" name="Commun. Biol.">
        <title>The bagworm genome reveals a unique fibroin gene that provides high tensile strength.</title>
        <authorList>
            <person name="Kono N."/>
            <person name="Nakamura H."/>
            <person name="Ohtoshi R."/>
            <person name="Tomita M."/>
            <person name="Numata K."/>
            <person name="Arakawa K."/>
        </authorList>
    </citation>
    <scope>NUCLEOTIDE SEQUENCE [LARGE SCALE GENOMIC DNA]</scope>
</reference>